<reference evidence="2" key="1">
    <citation type="submission" date="2014-12" db="EMBL/GenBank/DDBJ databases">
        <title>Insight into the proteome of Arion vulgaris.</title>
        <authorList>
            <person name="Aradska J."/>
            <person name="Bulat T."/>
            <person name="Smidak R."/>
            <person name="Sarate P."/>
            <person name="Gangsoo J."/>
            <person name="Sialana F."/>
            <person name="Bilban M."/>
            <person name="Lubec G."/>
        </authorList>
    </citation>
    <scope>NUCLEOTIDE SEQUENCE</scope>
    <source>
        <tissue evidence="2">Skin</tissue>
    </source>
</reference>
<proteinExistence type="predicted"/>
<gene>
    <name evidence="2" type="primary">ORF214256</name>
</gene>
<feature type="compositionally biased region" description="Polar residues" evidence="1">
    <location>
        <begin position="129"/>
        <end position="153"/>
    </location>
</feature>
<feature type="compositionally biased region" description="Polar residues" evidence="1">
    <location>
        <begin position="96"/>
        <end position="114"/>
    </location>
</feature>
<feature type="compositionally biased region" description="Polar residues" evidence="1">
    <location>
        <begin position="167"/>
        <end position="179"/>
    </location>
</feature>
<dbReference type="AlphaFoldDB" id="A0A0B7BUX8"/>
<organism evidence="2">
    <name type="scientific">Arion vulgaris</name>
    <dbReference type="NCBI Taxonomy" id="1028688"/>
    <lineage>
        <taxon>Eukaryota</taxon>
        <taxon>Metazoa</taxon>
        <taxon>Spiralia</taxon>
        <taxon>Lophotrochozoa</taxon>
        <taxon>Mollusca</taxon>
        <taxon>Gastropoda</taxon>
        <taxon>Heterobranchia</taxon>
        <taxon>Euthyneura</taxon>
        <taxon>Panpulmonata</taxon>
        <taxon>Eupulmonata</taxon>
        <taxon>Stylommatophora</taxon>
        <taxon>Helicina</taxon>
        <taxon>Arionoidea</taxon>
        <taxon>Arionidae</taxon>
        <taxon>Arion</taxon>
    </lineage>
</organism>
<feature type="compositionally biased region" description="Basic and acidic residues" evidence="1">
    <location>
        <begin position="31"/>
        <end position="46"/>
    </location>
</feature>
<protein>
    <submittedName>
        <fullName evidence="2">Uncharacterized protein</fullName>
    </submittedName>
</protein>
<feature type="region of interest" description="Disordered" evidence="1">
    <location>
        <begin position="1"/>
        <end position="212"/>
    </location>
</feature>
<feature type="compositionally biased region" description="Low complexity" evidence="1">
    <location>
        <begin position="60"/>
        <end position="71"/>
    </location>
</feature>
<feature type="region of interest" description="Disordered" evidence="1">
    <location>
        <begin position="247"/>
        <end position="267"/>
    </location>
</feature>
<accession>A0A0B7BUX8</accession>
<feature type="compositionally biased region" description="Polar residues" evidence="1">
    <location>
        <begin position="18"/>
        <end position="29"/>
    </location>
</feature>
<dbReference type="EMBL" id="HACG01050119">
    <property type="protein sequence ID" value="CEK96984.1"/>
    <property type="molecule type" value="Transcribed_RNA"/>
</dbReference>
<evidence type="ECO:0000256" key="1">
    <source>
        <dbReference type="SAM" id="MobiDB-lite"/>
    </source>
</evidence>
<name>A0A0B7BUX8_9EUPU</name>
<evidence type="ECO:0000313" key="2">
    <source>
        <dbReference type="EMBL" id="CEK96984.1"/>
    </source>
</evidence>
<sequence>RRGYGESVQKERVKPARSPSSASEMSVNEDSAYRKEIQEGRYEQQHHSRTPSPPHDRVSRTPSPQQQQRSRTPPHREQHSRILPQRQPETMARSRGQMQYQPVLSDTRPLTTKGRTLPGQQGRHRNSDTRLSQNSDPGARRSGSSVHSESLSRSADGEIFGQPGNGFLTSSLKSRQSGAKKSVEFDLSGTLKSSKRESRDSSDYMADPHNSIGLSYIDSSLDESELRRIGGGAGSRLDQYRMSVTIPSVADGDESDLSEIDLSKSDP</sequence>
<feature type="non-terminal residue" evidence="2">
    <location>
        <position position="1"/>
    </location>
</feature>